<accession>Q3ST78</accession>
<name>Q3ST78_NITWN</name>
<evidence type="ECO:0000313" key="2">
    <source>
        <dbReference type="EMBL" id="ABA04513.1"/>
    </source>
</evidence>
<proteinExistence type="predicted"/>
<gene>
    <name evidence="2" type="ordered locus">Nwi_1252</name>
</gene>
<keyword evidence="2" id="KW-0378">Hydrolase</keyword>
<organism evidence="2 3">
    <name type="scientific">Nitrobacter winogradskyi (strain ATCC 25391 / DSM 10237 / CIP 104748 / NCIMB 11846 / Nb-255)</name>
    <dbReference type="NCBI Taxonomy" id="323098"/>
    <lineage>
        <taxon>Bacteria</taxon>
        <taxon>Pseudomonadati</taxon>
        <taxon>Pseudomonadota</taxon>
        <taxon>Alphaproteobacteria</taxon>
        <taxon>Hyphomicrobiales</taxon>
        <taxon>Nitrobacteraceae</taxon>
        <taxon>Nitrobacter</taxon>
    </lineage>
</organism>
<dbReference type="KEGG" id="nwi:Nwi_1252"/>
<dbReference type="EMBL" id="CP000115">
    <property type="protein sequence ID" value="ABA04513.1"/>
    <property type="molecule type" value="Genomic_DNA"/>
</dbReference>
<dbReference type="eggNOG" id="COG3440">
    <property type="taxonomic scope" value="Bacteria"/>
</dbReference>
<feature type="domain" description="HNH nuclease" evidence="1">
    <location>
        <begin position="203"/>
        <end position="251"/>
    </location>
</feature>
<dbReference type="Pfam" id="PF13391">
    <property type="entry name" value="HNH_2"/>
    <property type="match status" value="1"/>
</dbReference>
<dbReference type="Proteomes" id="UP000002531">
    <property type="component" value="Chromosome"/>
</dbReference>
<dbReference type="RefSeq" id="WP_011314541.1">
    <property type="nucleotide sequence ID" value="NC_007406.1"/>
</dbReference>
<evidence type="ECO:0000259" key="1">
    <source>
        <dbReference type="Pfam" id="PF13391"/>
    </source>
</evidence>
<dbReference type="InterPro" id="IPR003615">
    <property type="entry name" value="HNH_nuc"/>
</dbReference>
<dbReference type="HOGENOM" id="CLU_077422_0_0_5"/>
<keyword evidence="2" id="KW-0540">Nuclease</keyword>
<evidence type="ECO:0000313" key="3">
    <source>
        <dbReference type="Proteomes" id="UP000002531"/>
    </source>
</evidence>
<keyword evidence="3" id="KW-1185">Reference proteome</keyword>
<dbReference type="STRING" id="323098.Nwi_1252"/>
<protein>
    <submittedName>
        <fullName evidence="2">Restriction endonuclease</fullName>
    </submittedName>
</protein>
<dbReference type="GO" id="GO:0004519">
    <property type="term" value="F:endonuclease activity"/>
    <property type="evidence" value="ECO:0007669"/>
    <property type="project" value="UniProtKB-KW"/>
</dbReference>
<keyword evidence="2" id="KW-0255">Endonuclease</keyword>
<dbReference type="AlphaFoldDB" id="Q3ST78"/>
<reference evidence="2 3" key="1">
    <citation type="journal article" date="2006" name="Appl. Environ. Microbiol.">
        <title>Genome sequence of the chemolithoautotrophic nitrite-oxidizing bacterium Nitrobacter winogradskyi Nb-255.</title>
        <authorList>
            <person name="Starkenburg S.R."/>
            <person name="Chain P.S."/>
            <person name="Sayavedra-Soto L.A."/>
            <person name="Hauser L."/>
            <person name="Land M.L."/>
            <person name="Larimer F.W."/>
            <person name="Malfatti S.A."/>
            <person name="Klotz M.G."/>
            <person name="Bottomley P.J."/>
            <person name="Arp D.J."/>
            <person name="Hickey W.J."/>
        </authorList>
    </citation>
    <scope>NUCLEOTIDE SEQUENCE [LARGE SCALE GENOMIC DNA]</scope>
    <source>
        <strain evidence="3">ATCC 25391 / DSM 10237 / CIP 104748 / NCIMB 11846 / Nb-255</strain>
    </source>
</reference>
<sequence>MAINLVIAVTDGDWFDMLRQQPNLAEVNFWAPSAANFRALQPGEMFLFKLHAPRNVIVGGGIFAYANALPCSLAWEAFREANGARSLPEMRARIARYRRADPADRSDFEIGCRILTQPFFFEEADWIPVPASWAPNIVSFKTYNTGDLEGLALWETVTERMNRPRFPGMAEAQTRFGEPHLIRPRLGQGAFRVLVTDNYNRRCAITQERTLPALEAAHIRPYGDGGDHEARNGLLLRRDIHSLFDAGYVTVTPELRFEVSRRIKEEFNNGRHYYEHHGKPIFAPADNLRRPDPEALRWHNEHVFRG</sequence>